<evidence type="ECO:0000313" key="1">
    <source>
        <dbReference type="EMBL" id="CAA2633696.1"/>
    </source>
</evidence>
<proteinExistence type="predicted"/>
<gene>
    <name evidence="1" type="ORF">SI7747_17019184</name>
    <name evidence="2" type="ORF">SI8410_17020675</name>
</gene>
<accession>A0A7I8LIY7</accession>
<protein>
    <submittedName>
        <fullName evidence="2">Uncharacterized protein</fullName>
    </submittedName>
</protein>
<keyword evidence="3" id="KW-1185">Reference proteome</keyword>
<sequence length="26" mass="2682">MKVRWWSVAIQAAEVTDGGGTGGSCD</sequence>
<organism evidence="2 3">
    <name type="scientific">Spirodela intermedia</name>
    <name type="common">Intermediate duckweed</name>
    <dbReference type="NCBI Taxonomy" id="51605"/>
    <lineage>
        <taxon>Eukaryota</taxon>
        <taxon>Viridiplantae</taxon>
        <taxon>Streptophyta</taxon>
        <taxon>Embryophyta</taxon>
        <taxon>Tracheophyta</taxon>
        <taxon>Spermatophyta</taxon>
        <taxon>Magnoliopsida</taxon>
        <taxon>Liliopsida</taxon>
        <taxon>Araceae</taxon>
        <taxon>Lemnoideae</taxon>
        <taxon>Spirodela</taxon>
    </lineage>
</organism>
<dbReference type="Proteomes" id="UP000663760">
    <property type="component" value="Chromosome 17"/>
</dbReference>
<dbReference type="EMBL" id="LR743604">
    <property type="protein sequence ID" value="CAA2633696.1"/>
    <property type="molecule type" value="Genomic_DNA"/>
</dbReference>
<evidence type="ECO:0000313" key="2">
    <source>
        <dbReference type="EMBL" id="CAA7409997.1"/>
    </source>
</evidence>
<evidence type="ECO:0000313" key="3">
    <source>
        <dbReference type="Proteomes" id="UP000663760"/>
    </source>
</evidence>
<name>A0A7I8LIY7_SPIIN</name>
<dbReference type="AlphaFoldDB" id="A0A7I8LIY7"/>
<reference evidence="2" key="1">
    <citation type="submission" date="2020-02" db="EMBL/GenBank/DDBJ databases">
        <authorList>
            <person name="Scholz U."/>
            <person name="Mascher M."/>
            <person name="Fiebig A."/>
        </authorList>
    </citation>
    <scope>NUCLEOTIDE SEQUENCE</scope>
</reference>
<dbReference type="EMBL" id="LR746280">
    <property type="protein sequence ID" value="CAA7409997.1"/>
    <property type="molecule type" value="Genomic_DNA"/>
</dbReference>